<dbReference type="Proteomes" id="UP000294543">
    <property type="component" value="Unassembled WGS sequence"/>
</dbReference>
<organism evidence="1 2">
    <name type="scientific">Nonomuraea diastatica</name>
    <dbReference type="NCBI Taxonomy" id="1848329"/>
    <lineage>
        <taxon>Bacteria</taxon>
        <taxon>Bacillati</taxon>
        <taxon>Actinomycetota</taxon>
        <taxon>Actinomycetes</taxon>
        <taxon>Streptosporangiales</taxon>
        <taxon>Streptosporangiaceae</taxon>
        <taxon>Nonomuraea</taxon>
    </lineage>
</organism>
<keyword evidence="2" id="KW-1185">Reference proteome</keyword>
<protein>
    <recommendedName>
        <fullName evidence="3">Flagellar protein FliT</fullName>
    </recommendedName>
</protein>
<dbReference type="AlphaFoldDB" id="A0A4R4VYT5"/>
<evidence type="ECO:0000313" key="1">
    <source>
        <dbReference type="EMBL" id="TDD11319.1"/>
    </source>
</evidence>
<reference evidence="1 2" key="1">
    <citation type="submission" date="2019-03" db="EMBL/GenBank/DDBJ databases">
        <title>Draft genome sequences of novel Actinobacteria.</title>
        <authorList>
            <person name="Sahin N."/>
            <person name="Ay H."/>
            <person name="Saygin H."/>
        </authorList>
    </citation>
    <scope>NUCLEOTIDE SEQUENCE [LARGE SCALE GENOMIC DNA]</scope>
    <source>
        <strain evidence="1 2">KC712</strain>
    </source>
</reference>
<evidence type="ECO:0000313" key="2">
    <source>
        <dbReference type="Proteomes" id="UP000294543"/>
    </source>
</evidence>
<accession>A0A4R4VYT5</accession>
<comment type="caution">
    <text evidence="1">The sequence shown here is derived from an EMBL/GenBank/DDBJ whole genome shotgun (WGS) entry which is preliminary data.</text>
</comment>
<sequence length="90" mass="10189">MSTANRQATAAKHLAVLVETLGRFLTTVEGGRWDPALDRLMEIRERSVFLSEQIAPTRVDQTRLLAESRAQIPKEWANRLITYLQGDTHA</sequence>
<gene>
    <name evidence="1" type="ORF">E1294_45315</name>
</gene>
<dbReference type="EMBL" id="SMKP01000220">
    <property type="protein sequence ID" value="TDD11319.1"/>
    <property type="molecule type" value="Genomic_DNA"/>
</dbReference>
<name>A0A4R4VYT5_9ACTN</name>
<evidence type="ECO:0008006" key="3">
    <source>
        <dbReference type="Google" id="ProtNLM"/>
    </source>
</evidence>
<proteinExistence type="predicted"/>
<dbReference type="RefSeq" id="WP_132517885.1">
    <property type="nucleotide sequence ID" value="NZ_SMKP01000220.1"/>
</dbReference>